<evidence type="ECO:0000256" key="7">
    <source>
        <dbReference type="ARBA" id="ARBA00023136"/>
    </source>
</evidence>
<feature type="transmembrane region" description="Helical" evidence="8">
    <location>
        <begin position="187"/>
        <end position="205"/>
    </location>
</feature>
<accession>A0A7G7BTX4</accession>
<feature type="transmembrane region" description="Helical" evidence="8">
    <location>
        <begin position="314"/>
        <end position="332"/>
    </location>
</feature>
<evidence type="ECO:0000313" key="10">
    <source>
        <dbReference type="EMBL" id="QNE78789.1"/>
    </source>
</evidence>
<feature type="domain" description="Glycosyltransferase RgtA/B/C/D-like" evidence="9">
    <location>
        <begin position="82"/>
        <end position="231"/>
    </location>
</feature>
<dbReference type="PANTHER" id="PTHR33908:SF3">
    <property type="entry name" value="UNDECAPRENYL PHOSPHATE-ALPHA-4-AMINO-4-DEOXY-L-ARABINOSE ARABINOSYL TRANSFERASE"/>
    <property type="match status" value="1"/>
</dbReference>
<keyword evidence="7 8" id="KW-0472">Membrane</keyword>
<dbReference type="KEGG" id="sfiy:F0344_33040"/>
<dbReference type="GO" id="GO:0010041">
    <property type="term" value="P:response to iron(III) ion"/>
    <property type="evidence" value="ECO:0007669"/>
    <property type="project" value="TreeGrafter"/>
</dbReference>
<evidence type="ECO:0000313" key="11">
    <source>
        <dbReference type="Proteomes" id="UP000515307"/>
    </source>
</evidence>
<dbReference type="GO" id="GO:0009103">
    <property type="term" value="P:lipopolysaccharide biosynthetic process"/>
    <property type="evidence" value="ECO:0007669"/>
    <property type="project" value="UniProtKB-ARBA"/>
</dbReference>
<keyword evidence="5 8" id="KW-0812">Transmembrane</keyword>
<feature type="transmembrane region" description="Helical" evidence="8">
    <location>
        <begin position="344"/>
        <end position="363"/>
    </location>
</feature>
<organism evidence="10 11">
    <name type="scientific">Streptomyces finlayi</name>
    <dbReference type="NCBI Taxonomy" id="67296"/>
    <lineage>
        <taxon>Bacteria</taxon>
        <taxon>Bacillati</taxon>
        <taxon>Actinomycetota</taxon>
        <taxon>Actinomycetes</taxon>
        <taxon>Kitasatosporales</taxon>
        <taxon>Streptomycetaceae</taxon>
        <taxon>Streptomyces</taxon>
    </lineage>
</organism>
<proteinExistence type="predicted"/>
<keyword evidence="6 8" id="KW-1133">Transmembrane helix</keyword>
<keyword evidence="2" id="KW-1003">Cell membrane</keyword>
<dbReference type="GO" id="GO:0016763">
    <property type="term" value="F:pentosyltransferase activity"/>
    <property type="evidence" value="ECO:0007669"/>
    <property type="project" value="TreeGrafter"/>
</dbReference>
<evidence type="ECO:0000256" key="8">
    <source>
        <dbReference type="SAM" id="Phobius"/>
    </source>
</evidence>
<dbReference type="InterPro" id="IPR050297">
    <property type="entry name" value="LipidA_mod_glycosyltrf_83"/>
</dbReference>
<comment type="subcellular location">
    <subcellularLocation>
        <location evidence="1">Cell membrane</location>
        <topology evidence="1">Multi-pass membrane protein</topology>
    </subcellularLocation>
</comment>
<evidence type="ECO:0000256" key="6">
    <source>
        <dbReference type="ARBA" id="ARBA00022989"/>
    </source>
</evidence>
<feature type="transmembrane region" description="Helical" evidence="8">
    <location>
        <begin position="286"/>
        <end position="308"/>
    </location>
</feature>
<dbReference type="PANTHER" id="PTHR33908">
    <property type="entry name" value="MANNOSYLTRANSFERASE YKCB-RELATED"/>
    <property type="match status" value="1"/>
</dbReference>
<feature type="transmembrane region" description="Helical" evidence="8">
    <location>
        <begin position="122"/>
        <end position="142"/>
    </location>
</feature>
<protein>
    <recommendedName>
        <fullName evidence="9">Glycosyltransferase RgtA/B/C/D-like domain-containing protein</fullName>
    </recommendedName>
</protein>
<gene>
    <name evidence="10" type="ORF">F0344_33040</name>
</gene>
<dbReference type="EMBL" id="CP045702">
    <property type="protein sequence ID" value="QNE78789.1"/>
    <property type="molecule type" value="Genomic_DNA"/>
</dbReference>
<feature type="transmembrane region" description="Helical" evidence="8">
    <location>
        <begin position="259"/>
        <end position="279"/>
    </location>
</feature>
<reference evidence="11" key="1">
    <citation type="submission" date="2019-10" db="EMBL/GenBank/DDBJ databases">
        <title>Antimicrobial potential of Antarctic Bacteria.</title>
        <authorList>
            <person name="Benaud N."/>
            <person name="Edwards R.J."/>
            <person name="Ferrari B.C."/>
        </authorList>
    </citation>
    <scope>NUCLEOTIDE SEQUENCE [LARGE SCALE GENOMIC DNA]</scope>
    <source>
        <strain evidence="11">NBSH44</strain>
    </source>
</reference>
<evidence type="ECO:0000259" key="9">
    <source>
        <dbReference type="Pfam" id="PF13231"/>
    </source>
</evidence>
<sequence>MERQLRTGGRMTTAPCGDSRGRGGAVFLVPAATTLLACLWGIGGRSMWRDEHATWWAASLPPADLLRLVRNVDLALAPYYAFMHVWSSVFGVSPPALRMPSALAMAAAAGLVGVIGRRTVGTLGGGLTAGLLFALTPTVVRYGQEARPYAFAVLAVLLSVLALLRALESPRPRRWALYAVTLPLIGWSHLVALAVAAAHGAAVLSSRRQGRPVTRGWIAAVTCGLAATLPLVLLARTQAGQIGWNTTAWNDIAAMPHMLVRFPALTAVVFGGAAFALATTRRGTHVTLLAVWAVAPFLLTLLTAPWLHLFLDRYLLFTLPAWILLAVVGIRGAAARLGAARPRAARWCVAVPAALLVLLASSAREHTTRNTPREPDYRAAAQAVLEAQRPGDGIAYTPRRHARRGLDYELRSGPRPKDVFLHTSPREEAGYAAGECPDPRPCAASHRRVWLVSAGNGDPFAALPGEKGSLLRGEFDVVRTLRLLNVRVLLLERPT</sequence>
<keyword evidence="3" id="KW-0328">Glycosyltransferase</keyword>
<name>A0A7G7BTX4_9ACTN</name>
<evidence type="ECO:0000256" key="2">
    <source>
        <dbReference type="ARBA" id="ARBA00022475"/>
    </source>
</evidence>
<dbReference type="Pfam" id="PF13231">
    <property type="entry name" value="PMT_2"/>
    <property type="match status" value="1"/>
</dbReference>
<evidence type="ECO:0000256" key="4">
    <source>
        <dbReference type="ARBA" id="ARBA00022679"/>
    </source>
</evidence>
<feature type="transmembrane region" description="Helical" evidence="8">
    <location>
        <begin position="217"/>
        <end position="239"/>
    </location>
</feature>
<dbReference type="Proteomes" id="UP000515307">
    <property type="component" value="Chromosome"/>
</dbReference>
<feature type="transmembrane region" description="Helical" evidence="8">
    <location>
        <begin position="21"/>
        <end position="42"/>
    </location>
</feature>
<feature type="transmembrane region" description="Helical" evidence="8">
    <location>
        <begin position="149"/>
        <end position="167"/>
    </location>
</feature>
<evidence type="ECO:0000256" key="1">
    <source>
        <dbReference type="ARBA" id="ARBA00004651"/>
    </source>
</evidence>
<feature type="transmembrane region" description="Helical" evidence="8">
    <location>
        <begin position="99"/>
        <end position="116"/>
    </location>
</feature>
<dbReference type="GO" id="GO:0005886">
    <property type="term" value="C:plasma membrane"/>
    <property type="evidence" value="ECO:0007669"/>
    <property type="project" value="UniProtKB-SubCell"/>
</dbReference>
<dbReference type="InterPro" id="IPR038731">
    <property type="entry name" value="RgtA/B/C-like"/>
</dbReference>
<dbReference type="AlphaFoldDB" id="A0A7G7BTX4"/>
<evidence type="ECO:0000256" key="3">
    <source>
        <dbReference type="ARBA" id="ARBA00022676"/>
    </source>
</evidence>
<evidence type="ECO:0000256" key="5">
    <source>
        <dbReference type="ARBA" id="ARBA00022692"/>
    </source>
</evidence>
<keyword evidence="11" id="KW-1185">Reference proteome</keyword>
<keyword evidence="4" id="KW-0808">Transferase</keyword>